<reference evidence="1" key="1">
    <citation type="journal article" date="2021" name="Proc. Natl. Acad. Sci. U.S.A.">
        <title>A Catalog of Tens of Thousands of Viruses from Human Metagenomes Reveals Hidden Associations with Chronic Diseases.</title>
        <authorList>
            <person name="Tisza M.J."/>
            <person name="Buck C.B."/>
        </authorList>
    </citation>
    <scope>NUCLEOTIDE SEQUENCE</scope>
    <source>
        <strain evidence="1">CtNHg2</strain>
    </source>
</reference>
<name>A0A8S5V4K1_9CAUD</name>
<evidence type="ECO:0000313" key="1">
    <source>
        <dbReference type="EMBL" id="DAG01539.1"/>
    </source>
</evidence>
<organism evidence="1">
    <name type="scientific">Siphoviridae sp. ctNHg2</name>
    <dbReference type="NCBI Taxonomy" id="2825467"/>
    <lineage>
        <taxon>Viruses</taxon>
        <taxon>Duplodnaviria</taxon>
        <taxon>Heunggongvirae</taxon>
        <taxon>Uroviricota</taxon>
        <taxon>Caudoviricetes</taxon>
    </lineage>
</organism>
<dbReference type="EMBL" id="BK016194">
    <property type="protein sequence ID" value="DAG01539.1"/>
    <property type="molecule type" value="Genomic_DNA"/>
</dbReference>
<protein>
    <submittedName>
        <fullName evidence="1">Uncharacterized protein</fullName>
    </submittedName>
</protein>
<proteinExistence type="predicted"/>
<accession>A0A8S5V4K1</accession>
<sequence length="75" mass="8533">MSVIFQIVKFDTQQKNLLFVSLTLLNQTESIILQFSGFSSLIYQSCLPDSILSKQKYIHLNAFACFDSSFSIFSP</sequence>